<proteinExistence type="predicted"/>
<protein>
    <submittedName>
        <fullName evidence="1">Uncharacterized protein</fullName>
    </submittedName>
</protein>
<evidence type="ECO:0000313" key="1">
    <source>
        <dbReference type="EMBL" id="JAH42228.1"/>
    </source>
</evidence>
<accession>A0A0E9SP13</accession>
<organism evidence="1">
    <name type="scientific">Anguilla anguilla</name>
    <name type="common">European freshwater eel</name>
    <name type="synonym">Muraena anguilla</name>
    <dbReference type="NCBI Taxonomy" id="7936"/>
    <lineage>
        <taxon>Eukaryota</taxon>
        <taxon>Metazoa</taxon>
        <taxon>Chordata</taxon>
        <taxon>Craniata</taxon>
        <taxon>Vertebrata</taxon>
        <taxon>Euteleostomi</taxon>
        <taxon>Actinopterygii</taxon>
        <taxon>Neopterygii</taxon>
        <taxon>Teleostei</taxon>
        <taxon>Anguilliformes</taxon>
        <taxon>Anguillidae</taxon>
        <taxon>Anguilla</taxon>
    </lineage>
</organism>
<name>A0A0E9SP13_ANGAN</name>
<dbReference type="EMBL" id="GBXM01066349">
    <property type="protein sequence ID" value="JAH42228.1"/>
    <property type="molecule type" value="Transcribed_RNA"/>
</dbReference>
<sequence>MIFIFSINKKRFTPLNDYKKNIFWSLWMNER</sequence>
<dbReference type="AlphaFoldDB" id="A0A0E9SP13"/>
<reference evidence="1" key="1">
    <citation type="submission" date="2014-11" db="EMBL/GenBank/DDBJ databases">
        <authorList>
            <person name="Amaro Gonzalez C."/>
        </authorList>
    </citation>
    <scope>NUCLEOTIDE SEQUENCE</scope>
</reference>
<reference evidence="1" key="2">
    <citation type="journal article" date="2015" name="Fish Shellfish Immunol.">
        <title>Early steps in the European eel (Anguilla anguilla)-Vibrio vulnificus interaction in the gills: Role of the RtxA13 toxin.</title>
        <authorList>
            <person name="Callol A."/>
            <person name="Pajuelo D."/>
            <person name="Ebbesson L."/>
            <person name="Teles M."/>
            <person name="MacKenzie S."/>
            <person name="Amaro C."/>
        </authorList>
    </citation>
    <scope>NUCLEOTIDE SEQUENCE</scope>
</reference>